<evidence type="ECO:0000313" key="1">
    <source>
        <dbReference type="EMBL" id="MBN0044151.1"/>
    </source>
</evidence>
<name>A0ABS2VM80_STRAS</name>
<dbReference type="Proteomes" id="UP000788262">
    <property type="component" value="Unassembled WGS sequence"/>
</dbReference>
<dbReference type="EMBL" id="JAFFZS010000005">
    <property type="protein sequence ID" value="MBN0044151.1"/>
    <property type="molecule type" value="Genomic_DNA"/>
</dbReference>
<protein>
    <submittedName>
        <fullName evidence="1">Uncharacterized protein</fullName>
    </submittedName>
</protein>
<sequence>MRRLTNPKHPNVDQVGTDVQYEGETHRITDVGGSFFQIVRLRDGYGQNVLIDDVNDSQ</sequence>
<accession>A0ABS2VM80</accession>
<reference evidence="1 2" key="1">
    <citation type="submission" date="2021-02" db="EMBL/GenBank/DDBJ databases">
        <title>Whole genome sequencing of Streptomyces actuosus VRA1.</title>
        <authorList>
            <person name="Sen G."/>
            <person name="Sen A."/>
        </authorList>
    </citation>
    <scope>NUCLEOTIDE SEQUENCE [LARGE SCALE GENOMIC DNA]</scope>
    <source>
        <strain evidence="1 2">VRA1</strain>
    </source>
</reference>
<evidence type="ECO:0000313" key="2">
    <source>
        <dbReference type="Proteomes" id="UP000788262"/>
    </source>
</evidence>
<dbReference type="RefSeq" id="WP_205382400.1">
    <property type="nucleotide sequence ID" value="NZ_JAFFZS010000005.1"/>
</dbReference>
<proteinExistence type="predicted"/>
<comment type="caution">
    <text evidence="1">The sequence shown here is derived from an EMBL/GenBank/DDBJ whole genome shotgun (WGS) entry which is preliminary data.</text>
</comment>
<keyword evidence="2" id="KW-1185">Reference proteome</keyword>
<gene>
    <name evidence="1" type="ORF">JS756_08505</name>
</gene>
<organism evidence="1 2">
    <name type="scientific">Streptomyces actuosus</name>
    <dbReference type="NCBI Taxonomy" id="1885"/>
    <lineage>
        <taxon>Bacteria</taxon>
        <taxon>Bacillati</taxon>
        <taxon>Actinomycetota</taxon>
        <taxon>Actinomycetes</taxon>
        <taxon>Kitasatosporales</taxon>
        <taxon>Streptomycetaceae</taxon>
        <taxon>Streptomyces</taxon>
    </lineage>
</organism>